<evidence type="ECO:0000313" key="2">
    <source>
        <dbReference type="Proteomes" id="UP000235387"/>
    </source>
</evidence>
<evidence type="ECO:0000313" key="1">
    <source>
        <dbReference type="EMBL" id="PMN90248.1"/>
    </source>
</evidence>
<comment type="caution">
    <text evidence="1">The sequence shown here is derived from an EMBL/GenBank/DDBJ whole genome shotgun (WGS) entry which is preliminary data.</text>
</comment>
<organism evidence="1 2">
    <name type="scientific">Enterovibrio norvegicus</name>
    <dbReference type="NCBI Taxonomy" id="188144"/>
    <lineage>
        <taxon>Bacteria</taxon>
        <taxon>Pseudomonadati</taxon>
        <taxon>Pseudomonadota</taxon>
        <taxon>Gammaproteobacteria</taxon>
        <taxon>Vibrionales</taxon>
        <taxon>Vibrionaceae</taxon>
        <taxon>Enterovibrio</taxon>
    </lineage>
</organism>
<proteinExistence type="predicted"/>
<dbReference type="Proteomes" id="UP000235387">
    <property type="component" value="Unassembled WGS sequence"/>
</dbReference>
<protein>
    <submittedName>
        <fullName evidence="1">Uncharacterized protein</fullName>
    </submittedName>
</protein>
<dbReference type="EMBL" id="MDAL01000034">
    <property type="protein sequence ID" value="PMN90248.1"/>
    <property type="molecule type" value="Genomic_DNA"/>
</dbReference>
<dbReference type="AlphaFoldDB" id="A0A2N7L7Y9"/>
<reference evidence="2" key="1">
    <citation type="submission" date="2016-07" db="EMBL/GenBank/DDBJ databases">
        <title>Nontailed viruses are major unrecognized killers of bacteria in the ocean.</title>
        <authorList>
            <person name="Kauffman K."/>
            <person name="Hussain F."/>
            <person name="Yang J."/>
            <person name="Arevalo P."/>
            <person name="Brown J."/>
            <person name="Cutler M."/>
            <person name="Kelly L."/>
            <person name="Polz M.F."/>
        </authorList>
    </citation>
    <scope>NUCLEOTIDE SEQUENCE [LARGE SCALE GENOMIC DNA]</scope>
    <source>
        <strain evidence="2">10N.261.45.A10</strain>
    </source>
</reference>
<accession>A0A2N7L7Y9</accession>
<name>A0A2N7L7Y9_9GAMM</name>
<gene>
    <name evidence="1" type="ORF">BCT23_20815</name>
</gene>
<sequence length="81" mass="8983">MSAVFHFSRRSMTVITDTAAMRNTLNRINQDAVDSLSHDGECTVKVGDLSALLMAYRIELNKNKRLKKTLDSQTVVASALL</sequence>